<keyword evidence="2" id="KW-0812">Transmembrane</keyword>
<comment type="caution">
    <text evidence="3">The sequence shown here is derived from an EMBL/GenBank/DDBJ whole genome shotgun (WGS) entry which is preliminary data.</text>
</comment>
<protein>
    <submittedName>
        <fullName evidence="3">ARM REPEAT PROTEIN INTERACTING WITH ABF2-like isoform X2</fullName>
    </submittedName>
</protein>
<accession>A0A5A7VHJ6</accession>
<organism evidence="3 4">
    <name type="scientific">Cucumis melo var. makuwa</name>
    <name type="common">Oriental melon</name>
    <dbReference type="NCBI Taxonomy" id="1194695"/>
    <lineage>
        <taxon>Eukaryota</taxon>
        <taxon>Viridiplantae</taxon>
        <taxon>Streptophyta</taxon>
        <taxon>Embryophyta</taxon>
        <taxon>Tracheophyta</taxon>
        <taxon>Spermatophyta</taxon>
        <taxon>Magnoliopsida</taxon>
        <taxon>eudicotyledons</taxon>
        <taxon>Gunneridae</taxon>
        <taxon>Pentapetalae</taxon>
        <taxon>rosids</taxon>
        <taxon>fabids</taxon>
        <taxon>Cucurbitales</taxon>
        <taxon>Cucurbitaceae</taxon>
        <taxon>Benincaseae</taxon>
        <taxon>Cucumis</taxon>
    </lineage>
</organism>
<feature type="region of interest" description="Disordered" evidence="1">
    <location>
        <begin position="1"/>
        <end position="25"/>
    </location>
</feature>
<gene>
    <name evidence="3" type="ORF">E6C27_scaffold82G002570</name>
</gene>
<dbReference type="Proteomes" id="UP000321393">
    <property type="component" value="Unassembled WGS sequence"/>
</dbReference>
<keyword evidence="2" id="KW-1133">Transmembrane helix</keyword>
<keyword evidence="2" id="KW-0472">Membrane</keyword>
<evidence type="ECO:0000256" key="2">
    <source>
        <dbReference type="SAM" id="Phobius"/>
    </source>
</evidence>
<evidence type="ECO:0000256" key="1">
    <source>
        <dbReference type="SAM" id="MobiDB-lite"/>
    </source>
</evidence>
<reference evidence="3 4" key="1">
    <citation type="submission" date="2019-08" db="EMBL/GenBank/DDBJ databases">
        <title>Draft genome sequences of two oriental melons (Cucumis melo L. var makuwa).</title>
        <authorList>
            <person name="Kwon S.-Y."/>
        </authorList>
    </citation>
    <scope>NUCLEOTIDE SEQUENCE [LARGE SCALE GENOMIC DNA]</scope>
    <source>
        <strain evidence="4">cv. SW 3</strain>
        <tissue evidence="3">Leaf</tissue>
    </source>
</reference>
<evidence type="ECO:0000313" key="4">
    <source>
        <dbReference type="Proteomes" id="UP000321393"/>
    </source>
</evidence>
<name>A0A5A7VHJ6_CUCMM</name>
<dbReference type="OrthoDB" id="29145at2759"/>
<evidence type="ECO:0000313" key="3">
    <source>
        <dbReference type="EMBL" id="KAA0064939.1"/>
    </source>
</evidence>
<feature type="transmembrane region" description="Helical" evidence="2">
    <location>
        <begin position="147"/>
        <end position="168"/>
    </location>
</feature>
<sequence>MPTAVSTLILSSTAPSPSSSSSSSSARAQQHCSIPNFVLLPLLPMNLSPLSIQALPRWFSYSRYCILLFVELQMPLQILRMRTFSSKRELGWKVGIFLRLLSCLNFTDTKIVECNALPTLILMLHSEDVAIHYEAESCFVYYCFNPYLMPIISIFLYSIVALSIITSYAVKTKLISSSLNHVYPFVLVLAALRAKGRQHYYLDNLRQLIWIVRRGMDGWVSLRGVLLSITVLNVQKLFFFTASPRHVVLAPKVKRLPKNCLLSEVLPQSIGAMKPWIRQLVDV</sequence>
<dbReference type="EMBL" id="SSTE01001846">
    <property type="protein sequence ID" value="KAA0064939.1"/>
    <property type="molecule type" value="Genomic_DNA"/>
</dbReference>
<dbReference type="AlphaFoldDB" id="A0A5A7VHJ6"/>
<proteinExistence type="predicted"/>